<dbReference type="GO" id="GO:0003700">
    <property type="term" value="F:DNA-binding transcription factor activity"/>
    <property type="evidence" value="ECO:0007669"/>
    <property type="project" value="TreeGrafter"/>
</dbReference>
<organism evidence="4 5">
    <name type="scientific">Alkanindiges illinoisensis</name>
    <dbReference type="NCBI Taxonomy" id="197183"/>
    <lineage>
        <taxon>Bacteria</taxon>
        <taxon>Pseudomonadati</taxon>
        <taxon>Pseudomonadota</taxon>
        <taxon>Gammaproteobacteria</taxon>
        <taxon>Moraxellales</taxon>
        <taxon>Moraxellaceae</taxon>
        <taxon>Alkanindiges</taxon>
    </lineage>
</organism>
<dbReference type="PRINTS" id="PR00455">
    <property type="entry name" value="HTHTETR"/>
</dbReference>
<evidence type="ECO:0000256" key="1">
    <source>
        <dbReference type="ARBA" id="ARBA00023125"/>
    </source>
</evidence>
<accession>A0A4Y7XBC7</accession>
<dbReference type="GO" id="GO:0000976">
    <property type="term" value="F:transcription cis-regulatory region binding"/>
    <property type="evidence" value="ECO:0007669"/>
    <property type="project" value="TreeGrafter"/>
</dbReference>
<keyword evidence="1 2" id="KW-0238">DNA-binding</keyword>
<proteinExistence type="predicted"/>
<dbReference type="SUPFAM" id="SSF46689">
    <property type="entry name" value="Homeodomain-like"/>
    <property type="match status" value="1"/>
</dbReference>
<dbReference type="Proteomes" id="UP000297834">
    <property type="component" value="Unassembled WGS sequence"/>
</dbReference>
<evidence type="ECO:0000313" key="5">
    <source>
        <dbReference type="Proteomes" id="UP000297834"/>
    </source>
</evidence>
<dbReference type="InterPro" id="IPR001647">
    <property type="entry name" value="HTH_TetR"/>
</dbReference>
<dbReference type="InterPro" id="IPR050109">
    <property type="entry name" value="HTH-type_TetR-like_transc_reg"/>
</dbReference>
<reference evidence="4 5" key="1">
    <citation type="submission" date="2019-03" db="EMBL/GenBank/DDBJ databases">
        <title>Alkanindiges illinoisensis: a potential pathogenic isolated from ascites of a gastric cancer patient with abdominal metastasis.</title>
        <authorList>
            <person name="Hu X."/>
            <person name="Yang B."/>
            <person name="Yan X."/>
            <person name="Lin L."/>
            <person name="Zhao H."/>
            <person name="Zhou F."/>
            <person name="Su B."/>
            <person name="Chen J."/>
            <person name="Rui Y."/>
            <person name="Wang Q."/>
            <person name="Zheng L."/>
        </authorList>
    </citation>
    <scope>NUCLEOTIDE SEQUENCE [LARGE SCALE GENOMIC DNA]</scope>
    <source>
        <strain evidence="4 5">NFYY 23406</strain>
    </source>
</reference>
<protein>
    <submittedName>
        <fullName evidence="4">TetR/AcrR family transcriptional regulator</fullName>
    </submittedName>
</protein>
<comment type="caution">
    <text evidence="4">The sequence shown here is derived from an EMBL/GenBank/DDBJ whole genome shotgun (WGS) entry which is preliminary data.</text>
</comment>
<feature type="DNA-binding region" description="H-T-H motif" evidence="2">
    <location>
        <begin position="34"/>
        <end position="53"/>
    </location>
</feature>
<dbReference type="PANTHER" id="PTHR30055">
    <property type="entry name" value="HTH-TYPE TRANSCRIPTIONAL REGULATOR RUTR"/>
    <property type="match status" value="1"/>
</dbReference>
<feature type="domain" description="HTH tetR-type" evidence="3">
    <location>
        <begin position="11"/>
        <end position="71"/>
    </location>
</feature>
<dbReference type="PROSITE" id="PS50977">
    <property type="entry name" value="HTH_TETR_2"/>
    <property type="match status" value="1"/>
</dbReference>
<evidence type="ECO:0000256" key="2">
    <source>
        <dbReference type="PROSITE-ProRule" id="PRU00335"/>
    </source>
</evidence>
<sequence length="187" mass="21303">MPRNNRMQDREEKRNLIIDAAQQLFLREGYEATSMTRLANAASIAPNTIYWYFKDKDDVLIAVLDRELAARLADYLKQSFTDMAARLLWVVHQLELVSPLVSTVHARALLAPAIQVWHEQFHRLIEAMLRVELEAAGIAANHLETVMNIWVFTIEGLLTHPLSASQKQQICQTLSLGIPQQTSVRTN</sequence>
<dbReference type="InterPro" id="IPR009057">
    <property type="entry name" value="Homeodomain-like_sf"/>
</dbReference>
<gene>
    <name evidence="4" type="ORF">E2B99_11760</name>
</gene>
<dbReference type="Pfam" id="PF00440">
    <property type="entry name" value="TetR_N"/>
    <property type="match status" value="1"/>
</dbReference>
<dbReference type="AlphaFoldDB" id="A0A4Y7XBC7"/>
<keyword evidence="5" id="KW-1185">Reference proteome</keyword>
<dbReference type="OrthoDB" id="5816932at2"/>
<evidence type="ECO:0000259" key="3">
    <source>
        <dbReference type="PROSITE" id="PS50977"/>
    </source>
</evidence>
<dbReference type="RefSeq" id="WP_134245134.1">
    <property type="nucleotide sequence ID" value="NZ_SNTY01000058.1"/>
</dbReference>
<dbReference type="Gene3D" id="1.10.357.10">
    <property type="entry name" value="Tetracycline Repressor, domain 2"/>
    <property type="match status" value="1"/>
</dbReference>
<evidence type="ECO:0000313" key="4">
    <source>
        <dbReference type="EMBL" id="TEU24764.1"/>
    </source>
</evidence>
<name>A0A4Y7XBC7_9GAMM</name>
<dbReference type="EMBL" id="SNTY01000058">
    <property type="protein sequence ID" value="TEU24764.1"/>
    <property type="molecule type" value="Genomic_DNA"/>
</dbReference>
<dbReference type="PANTHER" id="PTHR30055:SF226">
    <property type="entry name" value="HTH-TYPE TRANSCRIPTIONAL REGULATOR PKSA"/>
    <property type="match status" value="1"/>
</dbReference>
<dbReference type="STRING" id="1120977.GCA_000619845_01621"/>